<keyword evidence="5" id="KW-0675">Receptor</keyword>
<evidence type="ECO:0000256" key="6">
    <source>
        <dbReference type="ARBA" id="ARBA00023180"/>
    </source>
</evidence>
<dbReference type="Pfam" id="PF01094">
    <property type="entry name" value="ANF_receptor"/>
    <property type="match status" value="3"/>
</dbReference>
<dbReference type="PRINTS" id="PR00248">
    <property type="entry name" value="GPCRMGR"/>
</dbReference>
<feature type="chain" id="PRO_5043505092" description="Receptor ligand binding region domain-containing protein" evidence="7">
    <location>
        <begin position="22"/>
        <end position="831"/>
    </location>
</feature>
<keyword evidence="2" id="KW-0812">Transmembrane</keyword>
<proteinExistence type="predicted"/>
<keyword evidence="3" id="KW-1133">Transmembrane helix</keyword>
<feature type="domain" description="Receptor ligand binding region" evidence="8">
    <location>
        <begin position="523"/>
        <end position="821"/>
    </location>
</feature>
<dbReference type="GO" id="GO:0016020">
    <property type="term" value="C:membrane"/>
    <property type="evidence" value="ECO:0007669"/>
    <property type="project" value="UniProtKB-SubCell"/>
</dbReference>
<name>A0AAU9VRJ3_9CNID</name>
<dbReference type="GO" id="GO:0004930">
    <property type="term" value="F:G protein-coupled receptor activity"/>
    <property type="evidence" value="ECO:0007669"/>
    <property type="project" value="InterPro"/>
</dbReference>
<evidence type="ECO:0000313" key="9">
    <source>
        <dbReference type="EMBL" id="CAH3037528.1"/>
    </source>
</evidence>
<protein>
    <recommendedName>
        <fullName evidence="8">Receptor ligand binding region domain-containing protein</fullName>
    </recommendedName>
</protein>
<dbReference type="InterPro" id="IPR050726">
    <property type="entry name" value="mGluR"/>
</dbReference>
<keyword evidence="6" id="KW-0325">Glycoprotein</keyword>
<keyword evidence="10" id="KW-1185">Reference proteome</keyword>
<evidence type="ECO:0000256" key="4">
    <source>
        <dbReference type="ARBA" id="ARBA00023136"/>
    </source>
</evidence>
<dbReference type="Proteomes" id="UP001159428">
    <property type="component" value="Unassembled WGS sequence"/>
</dbReference>
<keyword evidence="4" id="KW-0472">Membrane</keyword>
<sequence>MNAPTFAVIFLCLLLNPVSKASLLPFLKRGLDELNHFLNIPHPFVSVLFPEPVEAKNITIKLGFIGALDNSLGATASLGEELSSAFKVAIEVINEEAVKPKVGSQIRLSMDFKTMIKDGGTNPSKTCKIAAQELAADPEIVGVVGAMRSSCSQASHQYFRDKAPFMTQISYASTAAELSNKKKYPRFFRTCASDVAQAEALVGLVTLFNWRRVSINLASALEHLYYVLTGPVSTIATSDGYGKNLADAFETAARLQGIRIHASARLPAMATSGDIDSKVQMLKDAQTRVNLVFALPEEARAIFKAAKAKGMTGEGWVWIGSDGVLATPPTNQSTATQAMQGTVGTMPKGGIGKWILRMLFRWMKHKDNRKQYPGIIYDNMPWTSVYVPQVFDAVYAYYLAFDRLARQGKISSSDSTSTLRKVVFDELKKFNNKNTGFVGAQGPTYFESPGYDVGNLQGKLWKKVGKWNKTIGVERMDVIIWPGNTKIPPTDKGLPGKTTFRIGFIAPIHPDLAGLSELGKEFESAFRVAVEMMNKDPTLAVDFDIKIQDGGVDANSSCRAAADQLAKDGVVAVIGAYRSSCSQAAATVLGTSTNRIPQISYGSTSSVFSDKTSYKYFFRTCPSDVHQAAVLSALFRKYMLPEVGTVATNDIYGQDLADMFEKEVTGMADVPVSVVSSQRFDVNARAATVRPKIQKLKSSGSKVHLISMVRQDAETVFQQIKELGMTGKGWVWIGTDGATSSTFNQQKDLERAMEGMIGTQPKNGEGSIYLKFLAAWLKKDSTTYPGIVHSKPTPMSAAFTAQLFDAVHGVALALSDLVNKKSLAEHQKCRL</sequence>
<dbReference type="AlphaFoldDB" id="A0AAU9VRJ3"/>
<evidence type="ECO:0000256" key="2">
    <source>
        <dbReference type="ARBA" id="ARBA00022692"/>
    </source>
</evidence>
<gene>
    <name evidence="9" type="ORF">PMEA_00022144</name>
</gene>
<dbReference type="Gene3D" id="3.40.50.2300">
    <property type="match status" value="4"/>
</dbReference>
<evidence type="ECO:0000256" key="3">
    <source>
        <dbReference type="ARBA" id="ARBA00022989"/>
    </source>
</evidence>
<comment type="caution">
    <text evidence="9">The sequence shown here is derived from an EMBL/GenBank/DDBJ whole genome shotgun (WGS) entry which is preliminary data.</text>
</comment>
<dbReference type="InterPro" id="IPR000337">
    <property type="entry name" value="GPCR_3"/>
</dbReference>
<dbReference type="InterPro" id="IPR001828">
    <property type="entry name" value="ANF_lig-bd_rcpt"/>
</dbReference>
<dbReference type="SUPFAM" id="SSF53822">
    <property type="entry name" value="Periplasmic binding protein-like I"/>
    <property type="match status" value="2"/>
</dbReference>
<evidence type="ECO:0000256" key="7">
    <source>
        <dbReference type="SAM" id="SignalP"/>
    </source>
</evidence>
<dbReference type="PANTHER" id="PTHR24060">
    <property type="entry name" value="METABOTROPIC GLUTAMATE RECEPTOR"/>
    <property type="match status" value="1"/>
</dbReference>
<evidence type="ECO:0000256" key="5">
    <source>
        <dbReference type="ARBA" id="ARBA00023170"/>
    </source>
</evidence>
<evidence type="ECO:0000256" key="1">
    <source>
        <dbReference type="ARBA" id="ARBA00004141"/>
    </source>
</evidence>
<dbReference type="InterPro" id="IPR028082">
    <property type="entry name" value="Peripla_BP_I"/>
</dbReference>
<keyword evidence="7" id="KW-0732">Signal</keyword>
<comment type="subcellular location">
    <subcellularLocation>
        <location evidence="1">Membrane</location>
        <topology evidence="1">Multi-pass membrane protein</topology>
    </subcellularLocation>
</comment>
<evidence type="ECO:0000313" key="10">
    <source>
        <dbReference type="Proteomes" id="UP001159428"/>
    </source>
</evidence>
<feature type="domain" description="Receptor ligand binding region" evidence="8">
    <location>
        <begin position="84"/>
        <end position="215"/>
    </location>
</feature>
<reference evidence="9 10" key="1">
    <citation type="submission" date="2022-05" db="EMBL/GenBank/DDBJ databases">
        <authorList>
            <consortium name="Genoscope - CEA"/>
            <person name="William W."/>
        </authorList>
    </citation>
    <scope>NUCLEOTIDE SEQUENCE [LARGE SCALE GENOMIC DNA]</scope>
</reference>
<feature type="domain" description="Receptor ligand binding region" evidence="8">
    <location>
        <begin position="232"/>
        <end position="448"/>
    </location>
</feature>
<accession>A0AAU9VRJ3</accession>
<feature type="signal peptide" evidence="7">
    <location>
        <begin position="1"/>
        <end position="21"/>
    </location>
</feature>
<organism evidence="9 10">
    <name type="scientific">Pocillopora meandrina</name>
    <dbReference type="NCBI Taxonomy" id="46732"/>
    <lineage>
        <taxon>Eukaryota</taxon>
        <taxon>Metazoa</taxon>
        <taxon>Cnidaria</taxon>
        <taxon>Anthozoa</taxon>
        <taxon>Hexacorallia</taxon>
        <taxon>Scleractinia</taxon>
        <taxon>Astrocoeniina</taxon>
        <taxon>Pocilloporidae</taxon>
        <taxon>Pocillopora</taxon>
    </lineage>
</organism>
<dbReference type="EMBL" id="CALNXJ010000004">
    <property type="protein sequence ID" value="CAH3037528.1"/>
    <property type="molecule type" value="Genomic_DNA"/>
</dbReference>
<evidence type="ECO:0000259" key="8">
    <source>
        <dbReference type="Pfam" id="PF01094"/>
    </source>
</evidence>